<evidence type="ECO:0000313" key="1">
    <source>
        <dbReference type="EMBL" id="MPN51861.1"/>
    </source>
</evidence>
<dbReference type="EMBL" id="VSSQ01117395">
    <property type="protein sequence ID" value="MPN51861.1"/>
    <property type="molecule type" value="Genomic_DNA"/>
</dbReference>
<reference evidence="1" key="1">
    <citation type="submission" date="2019-08" db="EMBL/GenBank/DDBJ databases">
        <authorList>
            <person name="Kucharzyk K."/>
            <person name="Murdoch R.W."/>
            <person name="Higgins S."/>
            <person name="Loffler F."/>
        </authorList>
    </citation>
    <scope>NUCLEOTIDE SEQUENCE</scope>
</reference>
<name>A0A645IKQ4_9ZZZZ</name>
<comment type="caution">
    <text evidence="1">The sequence shown here is derived from an EMBL/GenBank/DDBJ whole genome shotgun (WGS) entry which is preliminary data.</text>
</comment>
<proteinExistence type="predicted"/>
<organism evidence="1">
    <name type="scientific">bioreactor metagenome</name>
    <dbReference type="NCBI Taxonomy" id="1076179"/>
    <lineage>
        <taxon>unclassified sequences</taxon>
        <taxon>metagenomes</taxon>
        <taxon>ecological metagenomes</taxon>
    </lineage>
</organism>
<sequence>MIRVTTVMPAMAQSPKAPADTFRTAEATLPSPCRQKEGRPPLRISAYCERLTLTLRSLGTMLPPLVVAANRIGKLANWLMAVASAAPDTPMFSVKMNRGSSPTLSRAPKPMPIIAKKALPCSRSWLLSTREAISQGAPSRI</sequence>
<gene>
    <name evidence="1" type="ORF">SDC9_199511</name>
</gene>
<accession>A0A645IKQ4</accession>
<protein>
    <submittedName>
        <fullName evidence="1">Uncharacterized protein</fullName>
    </submittedName>
</protein>
<dbReference type="AlphaFoldDB" id="A0A645IKQ4"/>